<evidence type="ECO:0000313" key="2">
    <source>
        <dbReference type="Proteomes" id="UP001283361"/>
    </source>
</evidence>
<keyword evidence="2" id="KW-1185">Reference proteome</keyword>
<dbReference type="AlphaFoldDB" id="A0AAE1ALV3"/>
<dbReference type="Proteomes" id="UP001283361">
    <property type="component" value="Unassembled WGS sequence"/>
</dbReference>
<sequence length="162" mass="17900">MPQIGFEHFLRDTVWKMSFTKHQSLTSSLYGVLFAMVWLQPLNAVILPTEVCTVSSATFRMAGCIGKGDAFCKLLAFQLIYKFDNEPLCIERPCSGFGLDDTHECKGLLDCPLPRVFLPGICNGLDICCRKSDVDPSVDASLLDQVDDLFRQGTPEITGKTG</sequence>
<name>A0AAE1ALV3_9GAST</name>
<protein>
    <submittedName>
        <fullName evidence="1">Uncharacterized protein</fullName>
    </submittedName>
</protein>
<reference evidence="1" key="1">
    <citation type="journal article" date="2023" name="G3 (Bethesda)">
        <title>A reference genome for the long-term kleptoplast-retaining sea slug Elysia crispata morphotype clarki.</title>
        <authorList>
            <person name="Eastman K.E."/>
            <person name="Pendleton A.L."/>
            <person name="Shaikh M.A."/>
            <person name="Suttiyut T."/>
            <person name="Ogas R."/>
            <person name="Tomko P."/>
            <person name="Gavelis G."/>
            <person name="Widhalm J.R."/>
            <person name="Wisecaver J.H."/>
        </authorList>
    </citation>
    <scope>NUCLEOTIDE SEQUENCE</scope>
    <source>
        <strain evidence="1">ECLA1</strain>
    </source>
</reference>
<evidence type="ECO:0000313" key="1">
    <source>
        <dbReference type="EMBL" id="KAK3790058.1"/>
    </source>
</evidence>
<gene>
    <name evidence="1" type="ORF">RRG08_038755</name>
</gene>
<comment type="caution">
    <text evidence="1">The sequence shown here is derived from an EMBL/GenBank/DDBJ whole genome shotgun (WGS) entry which is preliminary data.</text>
</comment>
<accession>A0AAE1ALV3</accession>
<dbReference type="EMBL" id="JAWDGP010001585">
    <property type="protein sequence ID" value="KAK3790058.1"/>
    <property type="molecule type" value="Genomic_DNA"/>
</dbReference>
<proteinExistence type="predicted"/>
<organism evidence="1 2">
    <name type="scientific">Elysia crispata</name>
    <name type="common">lettuce slug</name>
    <dbReference type="NCBI Taxonomy" id="231223"/>
    <lineage>
        <taxon>Eukaryota</taxon>
        <taxon>Metazoa</taxon>
        <taxon>Spiralia</taxon>
        <taxon>Lophotrochozoa</taxon>
        <taxon>Mollusca</taxon>
        <taxon>Gastropoda</taxon>
        <taxon>Heterobranchia</taxon>
        <taxon>Euthyneura</taxon>
        <taxon>Panpulmonata</taxon>
        <taxon>Sacoglossa</taxon>
        <taxon>Placobranchoidea</taxon>
        <taxon>Plakobranchidae</taxon>
        <taxon>Elysia</taxon>
    </lineage>
</organism>